<dbReference type="InterPro" id="IPR009078">
    <property type="entry name" value="Ferritin-like_SF"/>
</dbReference>
<keyword evidence="3" id="KW-1185">Reference proteome</keyword>
<reference evidence="2 3" key="1">
    <citation type="submission" date="2023-12" db="EMBL/GenBank/DDBJ databases">
        <title>Thiobacillus sedimentum sp. nov., a chemolithoautotrophic sulfur-oxidizing bacterium isolated from freshwater sediment.</title>
        <authorList>
            <person name="Luo J."/>
            <person name="Dai C."/>
        </authorList>
    </citation>
    <scope>NUCLEOTIDE SEQUENCE [LARGE SCALE GENOMIC DNA]</scope>
    <source>
        <strain evidence="2 3">SCUT-2</strain>
    </source>
</reference>
<name>A0ABZ1CNJ6_9PROT</name>
<dbReference type="CDD" id="cd00657">
    <property type="entry name" value="Ferritin_like"/>
    <property type="match status" value="1"/>
</dbReference>
<dbReference type="InterPro" id="IPR007402">
    <property type="entry name" value="DUF455"/>
</dbReference>
<gene>
    <name evidence="2" type="ORF">VA613_03245</name>
</gene>
<dbReference type="Proteomes" id="UP001334732">
    <property type="component" value="Chromosome"/>
</dbReference>
<dbReference type="PIRSF" id="PIRSF012318">
    <property type="entry name" value="UCP012318"/>
    <property type="match status" value="1"/>
</dbReference>
<dbReference type="InterPro" id="IPR011197">
    <property type="entry name" value="UCP012318"/>
</dbReference>
<evidence type="ECO:0000256" key="1">
    <source>
        <dbReference type="SAM" id="MobiDB-lite"/>
    </source>
</evidence>
<protein>
    <submittedName>
        <fullName evidence="2">Ferritin-like domain-containing protein</fullName>
    </submittedName>
</protein>
<evidence type="ECO:0000313" key="2">
    <source>
        <dbReference type="EMBL" id="WRS39897.1"/>
    </source>
</evidence>
<dbReference type="EMBL" id="CP141769">
    <property type="protein sequence ID" value="WRS39897.1"/>
    <property type="molecule type" value="Genomic_DNA"/>
</dbReference>
<proteinExistence type="predicted"/>
<dbReference type="PANTHER" id="PTHR42782">
    <property type="entry name" value="SI:CH73-314G15.3"/>
    <property type="match status" value="1"/>
</dbReference>
<evidence type="ECO:0000313" key="3">
    <source>
        <dbReference type="Proteomes" id="UP001334732"/>
    </source>
</evidence>
<dbReference type="SUPFAM" id="SSF47240">
    <property type="entry name" value="Ferritin-like"/>
    <property type="match status" value="1"/>
</dbReference>
<organism evidence="2 3">
    <name type="scientific">Thiobacillus sedimenti</name>
    <dbReference type="NCBI Taxonomy" id="3110231"/>
    <lineage>
        <taxon>Bacteria</taxon>
        <taxon>Pseudomonadati</taxon>
        <taxon>Pseudomonadota</taxon>
        <taxon>Betaproteobacteria</taxon>
        <taxon>Nitrosomonadales</taxon>
        <taxon>Thiobacillaceae</taxon>
        <taxon>Thiobacillus</taxon>
    </lineage>
</organism>
<dbReference type="PANTHER" id="PTHR42782:SF4">
    <property type="entry name" value="DUF455 DOMAIN-CONTAINING PROTEIN"/>
    <property type="match status" value="1"/>
</dbReference>
<accession>A0ABZ1CNJ6</accession>
<dbReference type="RefSeq" id="WP_324780428.1">
    <property type="nucleotide sequence ID" value="NZ_CP141769.1"/>
</dbReference>
<sequence>MGGPALTPLPERLADCLKVREPAAKVDCVHGLYADWQAGRVDVAADAARTPVDRPGQPDRPELVPPDKVPRRRADTPAGRAALVHALAHIEFNAINLALDAAHRFAGMPKDFYADWLKVADEEARHFDLLAAHLGTLGHAYGDFRAHTGLWDMARKTAHDPLVRMALVPRVLEARGLDAAPLIVAKLKAAGDTRLVEILGIVERDEIGHVAIGSRWYGWLCAARGVEPEATFRRLLVDYDAPPLKPPFNLAARRRAGFSETELAWMAAVSEAERRR</sequence>
<dbReference type="Pfam" id="PF04305">
    <property type="entry name" value="DUF455"/>
    <property type="match status" value="1"/>
</dbReference>
<feature type="region of interest" description="Disordered" evidence="1">
    <location>
        <begin position="48"/>
        <end position="76"/>
    </location>
</feature>